<evidence type="ECO:0000313" key="1">
    <source>
        <dbReference type="EMBL" id="ETJ02644.1"/>
    </source>
</evidence>
<sequence length="81" mass="9103">MFEVSSVESTKLTWALLELMLRPPPSRPSMSLPMLFLMTIFDPPVTLNDFEPLATEMRPPSAVSVEPFAMVGSFAKVMAWR</sequence>
<evidence type="ECO:0000313" key="2">
    <source>
        <dbReference type="Proteomes" id="UP000018852"/>
    </source>
</evidence>
<gene>
    <name evidence="1" type="ORF">Q605_AUC00964G0002</name>
</gene>
<protein>
    <submittedName>
        <fullName evidence="1">Uncharacterized protein</fullName>
    </submittedName>
</protein>
<name>W1VF16_9ACTO</name>
<dbReference type="AlphaFoldDB" id="W1VF16"/>
<accession>W1VF16</accession>
<dbReference type="Proteomes" id="UP000018852">
    <property type="component" value="Unassembled WGS sequence"/>
</dbReference>
<comment type="caution">
    <text evidence="1">The sequence shown here is derived from an EMBL/GenBank/DDBJ whole genome shotgun (WGS) entry which is preliminary data.</text>
</comment>
<proteinExistence type="predicted"/>
<dbReference type="EMBL" id="AZLV01000964">
    <property type="protein sequence ID" value="ETJ02644.1"/>
    <property type="molecule type" value="Genomic_DNA"/>
</dbReference>
<organism evidence="1 2">
    <name type="scientific">Actinomyces urogenitalis DORA_12</name>
    <dbReference type="NCBI Taxonomy" id="1403939"/>
    <lineage>
        <taxon>Bacteria</taxon>
        <taxon>Bacillati</taxon>
        <taxon>Actinomycetota</taxon>
        <taxon>Actinomycetes</taxon>
        <taxon>Actinomycetales</taxon>
        <taxon>Actinomycetaceae</taxon>
        <taxon>Actinomyces</taxon>
    </lineage>
</organism>
<reference evidence="1 2" key="1">
    <citation type="submission" date="2013-12" db="EMBL/GenBank/DDBJ databases">
        <title>A Varibaculum cambriense genome reconstructed from a premature infant gut community with otherwise low bacterial novelty that shifts toward anaerobic metabolism during the third week of life.</title>
        <authorList>
            <person name="Brown C.T."/>
            <person name="Sharon I."/>
            <person name="Thomas B.C."/>
            <person name="Castelle C.J."/>
            <person name="Morowitz M.J."/>
            <person name="Banfield J.F."/>
        </authorList>
    </citation>
    <scope>NUCLEOTIDE SEQUENCE [LARGE SCALE GENOMIC DNA]</scope>
    <source>
        <strain evidence="2">DORA_12</strain>
    </source>
</reference>